<keyword evidence="5" id="KW-1185">Reference proteome</keyword>
<proteinExistence type="predicted"/>
<evidence type="ECO:0000313" key="5">
    <source>
        <dbReference type="Proteomes" id="UP001152523"/>
    </source>
</evidence>
<feature type="compositionally biased region" description="Basic and acidic residues" evidence="2">
    <location>
        <begin position="420"/>
        <end position="435"/>
    </location>
</feature>
<organism evidence="4 5">
    <name type="scientific">Cuscuta epithymum</name>
    <dbReference type="NCBI Taxonomy" id="186058"/>
    <lineage>
        <taxon>Eukaryota</taxon>
        <taxon>Viridiplantae</taxon>
        <taxon>Streptophyta</taxon>
        <taxon>Embryophyta</taxon>
        <taxon>Tracheophyta</taxon>
        <taxon>Spermatophyta</taxon>
        <taxon>Magnoliopsida</taxon>
        <taxon>eudicotyledons</taxon>
        <taxon>Gunneridae</taxon>
        <taxon>Pentapetalae</taxon>
        <taxon>asterids</taxon>
        <taxon>lamiids</taxon>
        <taxon>Solanales</taxon>
        <taxon>Convolvulaceae</taxon>
        <taxon>Cuscuteae</taxon>
        <taxon>Cuscuta</taxon>
        <taxon>Cuscuta subgen. Cuscuta</taxon>
    </lineage>
</organism>
<keyword evidence="1" id="KW-0175">Coiled coil</keyword>
<dbReference type="Pfam" id="PF04195">
    <property type="entry name" value="Transposase_28"/>
    <property type="match status" value="1"/>
</dbReference>
<comment type="caution">
    <text evidence="4">The sequence shown here is derived from an EMBL/GenBank/DDBJ whole genome shotgun (WGS) entry which is preliminary data.</text>
</comment>
<dbReference type="EMBL" id="CAMAPF010000021">
    <property type="protein sequence ID" value="CAH9071572.1"/>
    <property type="molecule type" value="Genomic_DNA"/>
</dbReference>
<evidence type="ECO:0000313" key="4">
    <source>
        <dbReference type="EMBL" id="CAH9071572.1"/>
    </source>
</evidence>
<feature type="coiled-coil region" evidence="1">
    <location>
        <begin position="581"/>
        <end position="656"/>
    </location>
</feature>
<feature type="region of interest" description="Disordered" evidence="2">
    <location>
        <begin position="92"/>
        <end position="114"/>
    </location>
</feature>
<reference evidence="4" key="1">
    <citation type="submission" date="2022-07" db="EMBL/GenBank/DDBJ databases">
        <authorList>
            <person name="Macas J."/>
            <person name="Novak P."/>
            <person name="Neumann P."/>
        </authorList>
    </citation>
    <scope>NUCLEOTIDE SEQUENCE</scope>
</reference>
<feature type="region of interest" description="Disordered" evidence="2">
    <location>
        <begin position="1"/>
        <end position="46"/>
    </location>
</feature>
<dbReference type="PANTHER" id="PTHR31099:SF28">
    <property type="entry name" value="F5J5.12"/>
    <property type="match status" value="1"/>
</dbReference>
<dbReference type="Proteomes" id="UP001152523">
    <property type="component" value="Unassembled WGS sequence"/>
</dbReference>
<accession>A0AAV0CAT3</accession>
<dbReference type="PANTHER" id="PTHR31099">
    <property type="entry name" value="OS06G0165300 PROTEIN"/>
    <property type="match status" value="1"/>
</dbReference>
<evidence type="ECO:0000256" key="2">
    <source>
        <dbReference type="SAM" id="MobiDB-lite"/>
    </source>
</evidence>
<gene>
    <name evidence="4" type="ORF">CEPIT_LOCUS3975</name>
</gene>
<feature type="compositionally biased region" description="Pro residues" evidence="2">
    <location>
        <begin position="486"/>
        <end position="500"/>
    </location>
</feature>
<evidence type="ECO:0000256" key="1">
    <source>
        <dbReference type="SAM" id="Coils"/>
    </source>
</evidence>
<feature type="region of interest" description="Disordered" evidence="2">
    <location>
        <begin position="420"/>
        <end position="503"/>
    </location>
</feature>
<name>A0AAV0CAT3_9ASTE</name>
<evidence type="ECO:0000259" key="3">
    <source>
        <dbReference type="Pfam" id="PF04195"/>
    </source>
</evidence>
<dbReference type="InterPro" id="IPR007321">
    <property type="entry name" value="Transposase_28"/>
</dbReference>
<sequence length="793" mass="86771">MSTQSDSQDISREPSVQQEGYSDVESSTETSSGKSDSAVALEVQDNLRTEAEAEDFEQVVEDEELALALQVAEEEEEKERMKVTVAALPLRGAGEASSSRPLDPEPISVAPGKKKKKILAAPKKKQAAIDAGQPVGIPEGHSYLNTAALALKTKATASDYQATQVLVGPSAQVVEPGPNDLLLNPPEGCFSVHILSVDLGLRFPFHPFLLEYLKFVGLAPCQLTPNSHSYISGFLSQCRSREVEPTLDQFFLSFNLCRGGHANSEGFANLQQVPEWRIFSEVPSSHKGWKEKFCYLRMAANPFPEPLRHHFRRHLRVRNASLDKNGKKLAAKPTGSDKLMSIKAATLPEEMYKLGFRRYRLPGDKDETLPVIDRVYQSIGGPDMDAKSLALLKKQMAKEAKKKVGPPSQKAVDEFFQKPGASKDKDAEGPSKGDADAQVGAGGSKIEELKRKNTGKGVMPPEKKKKKGGEGRKEAPILIAEDQPSSHPPANTPPRSPPSPFDEEIRPAEIVQFPIKSGTSVLHGTLHPVGFMRGVMSSKDKSVLARFEDDILDYKVASYTTMAALAASEQVRRVEQLRIAKGQADEALKKSDEEISALRKRLADAEEALRLEKEGVEQRLRDAEAKGKASAEEAAAEAAKAAAIKAEEARKEAALQAERDAVSAFVAGGWQAEERKPWVDSVVEASVDAWVRGPGAMWLARKGKEYYDGGEFFTQWLVYRRLARHLGVDPKEFDPSTHGLPPLQPDTRVPLPPGVERPDLEDSELMKEAGDDEDAEDDAVSKREGDVAQEVQP</sequence>
<dbReference type="AlphaFoldDB" id="A0AAV0CAT3"/>
<feature type="compositionally biased region" description="Basic and acidic residues" evidence="2">
    <location>
        <begin position="756"/>
        <end position="769"/>
    </location>
</feature>
<feature type="compositionally biased region" description="Polar residues" evidence="2">
    <location>
        <begin position="1"/>
        <end position="20"/>
    </location>
</feature>
<dbReference type="PROSITE" id="PS50330">
    <property type="entry name" value="UIM"/>
    <property type="match status" value="1"/>
</dbReference>
<feature type="domain" description="Transposase (putative) gypsy type" evidence="3">
    <location>
        <begin position="197"/>
        <end position="257"/>
    </location>
</feature>
<dbReference type="InterPro" id="IPR003903">
    <property type="entry name" value="UIM_dom"/>
</dbReference>
<feature type="region of interest" description="Disordered" evidence="2">
    <location>
        <begin position="732"/>
        <end position="793"/>
    </location>
</feature>
<protein>
    <recommendedName>
        <fullName evidence="3">Transposase (putative) gypsy type domain-containing protein</fullName>
    </recommendedName>
</protein>